<dbReference type="EMBL" id="FPJE01000041">
    <property type="protein sequence ID" value="SFW77001.1"/>
    <property type="molecule type" value="Genomic_DNA"/>
</dbReference>
<gene>
    <name evidence="1" type="ORF">SAMN02927921_04184</name>
</gene>
<dbReference type="AlphaFoldDB" id="A0A1K1RY58"/>
<dbReference type="InterPro" id="IPR005601">
    <property type="entry name" value="Tail_fibre_p36"/>
</dbReference>
<dbReference type="Proteomes" id="UP000182248">
    <property type="component" value="Unassembled WGS sequence"/>
</dbReference>
<protein>
    <submittedName>
        <fullName evidence="1">Uncharacterized protein</fullName>
    </submittedName>
</protein>
<dbReference type="RefSeq" id="WP_072319402.1">
    <property type="nucleotide sequence ID" value="NZ_FPJE01000041.1"/>
</dbReference>
<sequence length="232" mass="25398">MRNTLQKISVFVPSPVGRVRVGVLFLLLPFTFYAQTNTFPASGNVGIGTTSPEAKLQVNNTGTIGAKWNPSNSYLTIKDNSNAMIIDPNEIYSSQTIRIGTAAGDIKFGSVDETGATDNMVIKRNGNIGIGTVSPDAKLTVKGNIHTREVKVDLNGAVAPDYVFKKDYNLRSLEDVQAFIEKNGHLPGIPSAKEMETDGVNLKEMNLKLLEKVEELTLYVIQQHEYIKALKK</sequence>
<reference evidence="1 2" key="1">
    <citation type="submission" date="2016-11" db="EMBL/GenBank/DDBJ databases">
        <authorList>
            <person name="Jaros S."/>
            <person name="Januszkiewicz K."/>
            <person name="Wedrychowicz H."/>
        </authorList>
    </citation>
    <scope>NUCLEOTIDE SEQUENCE [LARGE SCALE GENOMIC DNA]</scope>
    <source>
        <strain evidence="1 2">CGMCC 1.12145</strain>
    </source>
</reference>
<organism evidence="1 2">
    <name type="scientific">Sinomicrobium oceani</name>
    <dbReference type="NCBI Taxonomy" id="1150368"/>
    <lineage>
        <taxon>Bacteria</taxon>
        <taxon>Pseudomonadati</taxon>
        <taxon>Bacteroidota</taxon>
        <taxon>Flavobacteriia</taxon>
        <taxon>Flavobacteriales</taxon>
        <taxon>Flavobacteriaceae</taxon>
        <taxon>Sinomicrobium</taxon>
    </lineage>
</organism>
<proteinExistence type="predicted"/>
<keyword evidence="2" id="KW-1185">Reference proteome</keyword>
<accession>A0A1K1RY58</accession>
<dbReference type="OrthoDB" id="9808753at2"/>
<dbReference type="Pfam" id="PF03903">
    <property type="entry name" value="Phage_T4_gp36"/>
    <property type="match status" value="1"/>
</dbReference>
<name>A0A1K1RY58_9FLAO</name>
<evidence type="ECO:0000313" key="2">
    <source>
        <dbReference type="Proteomes" id="UP000182248"/>
    </source>
</evidence>
<evidence type="ECO:0000313" key="1">
    <source>
        <dbReference type="EMBL" id="SFW77001.1"/>
    </source>
</evidence>
<dbReference type="STRING" id="1150368.SAMN02927921_04184"/>